<evidence type="ECO:0000313" key="1">
    <source>
        <dbReference type="EMBL" id="KAK9911360.1"/>
    </source>
</evidence>
<name>A0AAW1VUB6_RUBAR</name>
<comment type="caution">
    <text evidence="1">The sequence shown here is derived from an EMBL/GenBank/DDBJ whole genome shotgun (WGS) entry which is preliminary data.</text>
</comment>
<keyword evidence="2" id="KW-1185">Reference proteome</keyword>
<proteinExistence type="predicted"/>
<reference evidence="1 2" key="1">
    <citation type="journal article" date="2023" name="G3 (Bethesda)">
        <title>A chromosome-length genome assembly and annotation of blackberry (Rubus argutus, cv. 'Hillquist').</title>
        <authorList>
            <person name="Bruna T."/>
            <person name="Aryal R."/>
            <person name="Dudchenko O."/>
            <person name="Sargent D.J."/>
            <person name="Mead D."/>
            <person name="Buti M."/>
            <person name="Cavallini A."/>
            <person name="Hytonen T."/>
            <person name="Andres J."/>
            <person name="Pham M."/>
            <person name="Weisz D."/>
            <person name="Mascagni F."/>
            <person name="Usai G."/>
            <person name="Natali L."/>
            <person name="Bassil N."/>
            <person name="Fernandez G.E."/>
            <person name="Lomsadze A."/>
            <person name="Armour M."/>
            <person name="Olukolu B."/>
            <person name="Poorten T."/>
            <person name="Britton C."/>
            <person name="Davik J."/>
            <person name="Ashrafi H."/>
            <person name="Aiden E.L."/>
            <person name="Borodovsky M."/>
            <person name="Worthington M."/>
        </authorList>
    </citation>
    <scope>NUCLEOTIDE SEQUENCE [LARGE SCALE GENOMIC DNA]</scope>
    <source>
        <strain evidence="1">PI 553951</strain>
    </source>
</reference>
<evidence type="ECO:0000313" key="2">
    <source>
        <dbReference type="Proteomes" id="UP001457282"/>
    </source>
</evidence>
<organism evidence="1 2">
    <name type="scientific">Rubus argutus</name>
    <name type="common">Southern blackberry</name>
    <dbReference type="NCBI Taxonomy" id="59490"/>
    <lineage>
        <taxon>Eukaryota</taxon>
        <taxon>Viridiplantae</taxon>
        <taxon>Streptophyta</taxon>
        <taxon>Embryophyta</taxon>
        <taxon>Tracheophyta</taxon>
        <taxon>Spermatophyta</taxon>
        <taxon>Magnoliopsida</taxon>
        <taxon>eudicotyledons</taxon>
        <taxon>Gunneridae</taxon>
        <taxon>Pentapetalae</taxon>
        <taxon>rosids</taxon>
        <taxon>fabids</taxon>
        <taxon>Rosales</taxon>
        <taxon>Rosaceae</taxon>
        <taxon>Rosoideae</taxon>
        <taxon>Rosoideae incertae sedis</taxon>
        <taxon>Rubus</taxon>
    </lineage>
</organism>
<accession>A0AAW1VUB6</accession>
<dbReference type="AlphaFoldDB" id="A0AAW1VUB6"/>
<gene>
    <name evidence="1" type="ORF">M0R45_035276</name>
</gene>
<sequence>MHDLLQEMGRDIVRQECSGEPGRRSRLWNFEYINHVLTKNTGTGAVECIKFYFLTCMVVTFNNFGKESSF</sequence>
<dbReference type="Proteomes" id="UP001457282">
    <property type="component" value="Unassembled WGS sequence"/>
</dbReference>
<protein>
    <submittedName>
        <fullName evidence="1">Uncharacterized protein</fullName>
    </submittedName>
</protein>
<dbReference type="EMBL" id="JBEDUW010000007">
    <property type="protein sequence ID" value="KAK9911360.1"/>
    <property type="molecule type" value="Genomic_DNA"/>
</dbReference>